<dbReference type="EMBL" id="QNRH01000013">
    <property type="protein sequence ID" value="RBO90511.1"/>
    <property type="molecule type" value="Genomic_DNA"/>
</dbReference>
<protein>
    <submittedName>
        <fullName evidence="1">Uncharacterized protein</fullName>
    </submittedName>
</protein>
<gene>
    <name evidence="1" type="ORF">DFR47_11372</name>
</gene>
<proteinExistence type="predicted"/>
<evidence type="ECO:0000313" key="2">
    <source>
        <dbReference type="Proteomes" id="UP000252893"/>
    </source>
</evidence>
<evidence type="ECO:0000313" key="1">
    <source>
        <dbReference type="EMBL" id="RBO90511.1"/>
    </source>
</evidence>
<comment type="caution">
    <text evidence="1">The sequence shown here is derived from an EMBL/GenBank/DDBJ whole genome shotgun (WGS) entry which is preliminary data.</text>
</comment>
<accession>A0A366DKE4</accession>
<dbReference type="RefSeq" id="WP_113946260.1">
    <property type="nucleotide sequence ID" value="NZ_QNRH01000013.1"/>
</dbReference>
<organism evidence="1 2">
    <name type="scientific">Pseudochrobactrum asaccharolyticum</name>
    <dbReference type="NCBI Taxonomy" id="354351"/>
    <lineage>
        <taxon>Bacteria</taxon>
        <taxon>Pseudomonadati</taxon>
        <taxon>Pseudomonadota</taxon>
        <taxon>Alphaproteobacteria</taxon>
        <taxon>Hyphomicrobiales</taxon>
        <taxon>Brucellaceae</taxon>
        <taxon>Pseudochrobactrum</taxon>
    </lineage>
</organism>
<name>A0A366DKE4_9HYPH</name>
<dbReference type="AlphaFoldDB" id="A0A366DKE4"/>
<reference evidence="1 2" key="1">
    <citation type="submission" date="2018-06" db="EMBL/GenBank/DDBJ databases">
        <title>Genomic Encyclopedia of Type Strains, Phase IV (KMG-IV): sequencing the most valuable type-strain genomes for metagenomic binning, comparative biology and taxonomic classification.</title>
        <authorList>
            <person name="Goeker M."/>
        </authorList>
    </citation>
    <scope>NUCLEOTIDE SEQUENCE [LARGE SCALE GENOMIC DNA]</scope>
    <source>
        <strain evidence="1 2">DSM 25619</strain>
    </source>
</reference>
<keyword evidence="2" id="KW-1185">Reference proteome</keyword>
<dbReference type="Proteomes" id="UP000252893">
    <property type="component" value="Unassembled WGS sequence"/>
</dbReference>
<sequence>MSVYRTILRLAAVSAMNNYLEAPYPTLAGHLIFDSKIEPVEDWTKEHAFPCVVVYTDYDKDQWTKSGRTYADRTITLTLELLVVQRGSGNGVAGDPYKLECPATDSEVETTLDILEAQVFRSLSASNEAADAFNYLGVSYVNTVSRRGASIEGGLRLAARQITLEMKTVRETYTTIPKEIEAFLAKLETANDYKDRVKDFRKVLLSGANETPVETVTHLLGYSLATAARLGAPEKGFILPPDIKYILSGGEP</sequence>